<protein>
    <submittedName>
        <fullName evidence="1">Uncharacterized protein</fullName>
    </submittedName>
</protein>
<gene>
    <name evidence="1" type="ORF">PODLI_1B003985</name>
</gene>
<accession>A0AA35K9Z3</accession>
<reference evidence="1" key="1">
    <citation type="submission" date="2022-12" db="EMBL/GenBank/DDBJ databases">
        <authorList>
            <person name="Alioto T."/>
            <person name="Alioto T."/>
            <person name="Gomez Garrido J."/>
        </authorList>
    </citation>
    <scope>NUCLEOTIDE SEQUENCE</scope>
</reference>
<name>A0AA35K9Z3_9SAUR</name>
<dbReference type="Proteomes" id="UP001178461">
    <property type="component" value="Chromosome 4"/>
</dbReference>
<sequence>MVELNVTFAAAAIPRLSIQPPDLVILFSAKFTSPPFGRNAYGSAHKGIQAENIWGQVRLIYIAKDGKASFSVFADIFQG</sequence>
<organism evidence="1 2">
    <name type="scientific">Podarcis lilfordi</name>
    <name type="common">Lilford's wall lizard</name>
    <dbReference type="NCBI Taxonomy" id="74358"/>
    <lineage>
        <taxon>Eukaryota</taxon>
        <taxon>Metazoa</taxon>
        <taxon>Chordata</taxon>
        <taxon>Craniata</taxon>
        <taxon>Vertebrata</taxon>
        <taxon>Euteleostomi</taxon>
        <taxon>Lepidosauria</taxon>
        <taxon>Squamata</taxon>
        <taxon>Bifurcata</taxon>
        <taxon>Unidentata</taxon>
        <taxon>Episquamata</taxon>
        <taxon>Laterata</taxon>
        <taxon>Lacertibaenia</taxon>
        <taxon>Lacertidae</taxon>
        <taxon>Podarcis</taxon>
    </lineage>
</organism>
<proteinExistence type="predicted"/>
<evidence type="ECO:0000313" key="2">
    <source>
        <dbReference type="Proteomes" id="UP001178461"/>
    </source>
</evidence>
<keyword evidence="2" id="KW-1185">Reference proteome</keyword>
<dbReference type="AlphaFoldDB" id="A0AA35K9Z3"/>
<evidence type="ECO:0000313" key="1">
    <source>
        <dbReference type="EMBL" id="CAI5773562.1"/>
    </source>
</evidence>
<dbReference type="EMBL" id="OX395129">
    <property type="protein sequence ID" value="CAI5773562.1"/>
    <property type="molecule type" value="Genomic_DNA"/>
</dbReference>